<feature type="transmembrane region" description="Helical" evidence="1">
    <location>
        <begin position="12"/>
        <end position="30"/>
    </location>
</feature>
<evidence type="ECO:0000256" key="1">
    <source>
        <dbReference type="SAM" id="Phobius"/>
    </source>
</evidence>
<dbReference type="InterPro" id="IPR023393">
    <property type="entry name" value="START-like_dom_sf"/>
</dbReference>
<gene>
    <name evidence="2" type="ORF">HRJ53_29190</name>
</gene>
<dbReference type="AlphaFoldDB" id="A0A7V8T035"/>
<comment type="caution">
    <text evidence="2">The sequence shown here is derived from an EMBL/GenBank/DDBJ whole genome shotgun (WGS) entry which is preliminary data.</text>
</comment>
<organism evidence="2 3">
    <name type="scientific">Candidatus Acidiferrum panamense</name>
    <dbReference type="NCBI Taxonomy" id="2741543"/>
    <lineage>
        <taxon>Bacteria</taxon>
        <taxon>Pseudomonadati</taxon>
        <taxon>Acidobacteriota</taxon>
        <taxon>Terriglobia</taxon>
        <taxon>Candidatus Acidiferrales</taxon>
        <taxon>Candidatus Acidiferrum</taxon>
    </lineage>
</organism>
<keyword evidence="1" id="KW-0472">Membrane</keyword>
<dbReference type="Gene3D" id="3.30.530.20">
    <property type="match status" value="1"/>
</dbReference>
<feature type="transmembrane region" description="Helical" evidence="1">
    <location>
        <begin position="64"/>
        <end position="83"/>
    </location>
</feature>
<keyword evidence="1" id="KW-0812">Transmembrane</keyword>
<keyword evidence="1" id="KW-1133">Transmembrane helix</keyword>
<reference evidence="2" key="1">
    <citation type="submission" date="2020-06" db="EMBL/GenBank/DDBJ databases">
        <title>Legume-microbial interactions unlock mineral nutrients during tropical forest succession.</title>
        <authorList>
            <person name="Epihov D.Z."/>
        </authorList>
    </citation>
    <scope>NUCLEOTIDE SEQUENCE [LARGE SCALE GENOMIC DNA]</scope>
    <source>
        <strain evidence="2">Pan2503</strain>
    </source>
</reference>
<feature type="transmembrane region" description="Helical" evidence="1">
    <location>
        <begin position="36"/>
        <end position="57"/>
    </location>
</feature>
<keyword evidence="3" id="KW-1185">Reference proteome</keyword>
<accession>A0A7V8T035</accession>
<feature type="transmembrane region" description="Helical" evidence="1">
    <location>
        <begin position="89"/>
        <end position="110"/>
    </location>
</feature>
<protein>
    <submittedName>
        <fullName evidence="2">SRPBCC family protein</fullName>
    </submittedName>
</protein>
<name>A0A7V8T035_9BACT</name>
<proteinExistence type="predicted"/>
<evidence type="ECO:0000313" key="2">
    <source>
        <dbReference type="EMBL" id="MBA0089085.1"/>
    </source>
</evidence>
<dbReference type="EMBL" id="JACDQQ010002828">
    <property type="protein sequence ID" value="MBA0089085.1"/>
    <property type="molecule type" value="Genomic_DNA"/>
</dbReference>
<evidence type="ECO:0000313" key="3">
    <source>
        <dbReference type="Proteomes" id="UP000567293"/>
    </source>
</evidence>
<dbReference type="Proteomes" id="UP000567293">
    <property type="component" value="Unassembled WGS sequence"/>
</dbReference>
<dbReference type="SUPFAM" id="SSF55961">
    <property type="entry name" value="Bet v1-like"/>
    <property type="match status" value="1"/>
</dbReference>
<sequence>MRDWKASLKAIAVGAATGTAIGLLAFRFLTSLQHPGMGSALFLLVPIAAGFSIAMVARKPNTTTAAAVLSVVSSLVLLIALGAEGILCAVLAFPIIAAGLFIGIGIGVLLRKLVVSRTNNQTATTGVLLLVAPVLIVAGERIETPMLERPRTEVVQTTVNVNGSPERVWRAIVSIDNIKASQPFLMHVGLPIPQRCTMQGRGVGAKRTCYFNVGYIEETVTAWNPPYSMGLSIDRTHLPGRHWLGFESADYRLEPSGGTTWLTRRTTVFSYLHPSWYWRTFERLGVESEHAYILRDVALRAAH</sequence>
<feature type="transmembrane region" description="Helical" evidence="1">
    <location>
        <begin position="122"/>
        <end position="139"/>
    </location>
</feature>